<feature type="domain" description="Histone deacetylase" evidence="8">
    <location>
        <begin position="919"/>
        <end position="1041"/>
    </location>
</feature>
<name>A0AAV4LQD4_BABCB</name>
<dbReference type="InterPro" id="IPR005522">
    <property type="entry name" value="IPK"/>
</dbReference>
<evidence type="ECO:0000256" key="3">
    <source>
        <dbReference type="ARBA" id="ARBA00022679"/>
    </source>
</evidence>
<evidence type="ECO:0000259" key="10">
    <source>
        <dbReference type="Pfam" id="PF08170"/>
    </source>
</evidence>
<dbReference type="PANTHER" id="PTHR22731">
    <property type="entry name" value="RIBONUCLEASES P/MRP PROTEIN SUBUNIT POP1"/>
    <property type="match status" value="1"/>
</dbReference>
<evidence type="ECO:0000256" key="2">
    <source>
        <dbReference type="ARBA" id="ARBA00007374"/>
    </source>
</evidence>
<gene>
    <name evidence="11" type="ORF">BcabD6B2_14490</name>
</gene>
<feature type="compositionally biased region" description="Low complexity" evidence="7">
    <location>
        <begin position="50"/>
        <end position="62"/>
    </location>
</feature>
<feature type="compositionally biased region" description="Polar residues" evidence="7">
    <location>
        <begin position="460"/>
        <end position="472"/>
    </location>
</feature>
<feature type="region of interest" description="Disordered" evidence="7">
    <location>
        <begin position="42"/>
        <end position="62"/>
    </location>
</feature>
<keyword evidence="12" id="KW-1185">Reference proteome</keyword>
<feature type="domain" description="Pop1 N-terminal" evidence="9">
    <location>
        <begin position="159"/>
        <end position="225"/>
    </location>
</feature>
<sequence length="1782" mass="197028">MCGILDCARPLYHPSAWPSPGLPYLVPIALIQRSIQDHIAHTQPKPTMASPPSGSAAAPFGGTLPGDASALEMVNVKKLLQSRSLEIEELFTALKRGEKQDRVFQRLPFALRRRAMSHNPFRVPKRLRLHLAREMAKNMPKCAKRLRKDARRRLNRLEEYRTRCERNNWLETHLYHAKRFKMATLWGYRVALRTTQKCRRRCLRYSQRRAVVHDLSYMRAVAVSGPLTSLRRALSSVFADSSLMFQDHVMDGRYRSQAIAYATTGENRRLICPVYYLWISPQGSGNPPHNMDTTREIWFFVHPAAIAEFSDTIGSTASDLDCRMVNDLCTFEIMGPLSALLLRGTLKVDGNVSAGNALWKRLSPENIEMPPSYVLPLRVTPPNVYGNLRPAFKLEVTRRQHFSSNSFVDHAVSAGERRALCDFRKPDDFSIVTKVNVPRLRRPNYAQLVSKLLGTLNVTYPSSRNSAPQTGYGSRPTEADNSVDASHTGESPKSHTAASSHHVSGDRNGVAVSDTVPIWLIRRGDAIGGFDLIMPAGTIARKLWILLNRYGALGIGLHEREMLYAQHAQCMFPQDYPEALAGQLHRRELEAEMIRKYLSTPASKRPNYGLMGVDRPFNLPVFDTSQDATPCFLPDLPGEWLPRAYVGRVEGGYLSSRHLLLSAVTAGLQRASTAQSALQVLRISSFPFGASIGYLNELLDDHLSSVSLSNVAPVHPSLLLSCSIEVAGRGSLSRGDRIYLPSETDLDANASFVTAVIFRTSDDHTSRWIAPGGPRLAPPQPSSLDRSATTVPGALVEPAHEEYKLGNLKRVFGCTGRSKRVSPVDAANGLRELEARKRPPLRRCFGAVTSQGFAHKGNCVVQLSGYLELLRSSIVATRFGSDMAPPRWRKMGPPALIAICCDEDAMCSRLHNDGGGRFHPENPGRLRAILKRLMQATLRVDGHGEHPVLDFTRRYECRAAEFETLRYCHSERHVRNLMGYCQDVARMDVQRAAEGGDGKEGGVCCASYPVDEDTYVTGASERVARLAVGGIVKLADVLMGKSDAHPVPSPVSPPFDGPTVAGNHVEGHASDDGSDVRLSGPQDASTTDLNGHINDDTKQTISGEVPEASVASDGSSATDQGTVLPSTSEQPQQGSIDNVIDQMQSLTLSKSKRAPRKPGIFRKGFALIRPPGHHATKDQMLGFCLYNNVAIAAAHLQRNYGLKRIAIVDFDVHHGNGTQDIFYDDPGVCVISIHRFGTGNHPFYPYSGNYHEIGGPNAMECTVNIPLSAGYTSHDMVYAFREVVLPKLELFRPEFILVSCGLDAAQDDLLGGCGVTPDCYGWMTQELCILAERFCEGRVLLSLEGGYNYVVNANCVEAIFRTLIAFENDSSLRTPFNYDATKVKSSTRTVCTRLKGLVMNRGGAASDTAPSPTLSRDPPALPLSTGAGSAGGTHASNLRWEHYDDPVDDNSFVIAAGHLNQFVVPINPVCSELCKLCARREVAFYQWLYGINGIELEVVDRECPYLRLPFSKNEEEVRISGMRFVADLVRPSTVRRSASQAEAPQTPTELDGGVDVVKQLIDFVVECTGIYTSRVFSRWDLERSHTNAVRLRNALHGMRQPCVMDLKMGTRLHGDDLTDPKQILEKQLKAEERSCKTHGFHMSGLFCWDRVNKRVAYLHDRVIRTIKDSATLVTAFTLFFGKIRDAALSCRVIDKFMARLKQLLSLFERQTQLAFYGSSLLFVYDAGATTADHLLASANFYVIDLSHVSFNTKCLDEGYLLGLRTIISLLTETGVRFSGQSP</sequence>
<dbReference type="GO" id="GO:0001682">
    <property type="term" value="P:tRNA 5'-leader removal"/>
    <property type="evidence" value="ECO:0007669"/>
    <property type="project" value="InterPro"/>
</dbReference>
<dbReference type="Gene3D" id="3.30.470.160">
    <property type="entry name" value="Inositol polyphosphate kinase"/>
    <property type="match status" value="1"/>
</dbReference>
<dbReference type="InterPro" id="IPR039182">
    <property type="entry name" value="Pop1"/>
</dbReference>
<protein>
    <submittedName>
        <fullName evidence="11">Ribonucleases domain containing protein</fullName>
    </submittedName>
</protein>
<evidence type="ECO:0000256" key="6">
    <source>
        <dbReference type="ARBA" id="ARBA00023242"/>
    </source>
</evidence>
<reference evidence="11 12" key="1">
    <citation type="submission" date="2021-06" db="EMBL/GenBank/DDBJ databases">
        <title>Genome sequence of Babesia caballi.</title>
        <authorList>
            <person name="Yamagishi J."/>
            <person name="Kidaka T."/>
            <person name="Ochi A."/>
        </authorList>
    </citation>
    <scope>NUCLEOTIDE SEQUENCE [LARGE SCALE GENOMIC DNA]</scope>
    <source>
        <strain evidence="11">USDA-D6B2</strain>
    </source>
</reference>
<evidence type="ECO:0000256" key="1">
    <source>
        <dbReference type="ARBA" id="ARBA00004123"/>
    </source>
</evidence>
<keyword evidence="6" id="KW-0539">Nucleus</keyword>
<dbReference type="PANTHER" id="PTHR22731:SF3">
    <property type="entry name" value="RIBONUCLEASES P_MRP PROTEIN SUBUNIT POP1"/>
    <property type="match status" value="1"/>
</dbReference>
<dbReference type="GO" id="GO:0005655">
    <property type="term" value="C:nucleolar ribonuclease P complex"/>
    <property type="evidence" value="ECO:0007669"/>
    <property type="project" value="InterPro"/>
</dbReference>
<dbReference type="GO" id="GO:0032958">
    <property type="term" value="P:inositol phosphate biosynthetic process"/>
    <property type="evidence" value="ECO:0007669"/>
    <property type="project" value="InterPro"/>
</dbReference>
<dbReference type="SUPFAM" id="SSF56104">
    <property type="entry name" value="SAICAR synthase-like"/>
    <property type="match status" value="1"/>
</dbReference>
<comment type="caution">
    <text evidence="11">The sequence shown here is derived from an EMBL/GenBank/DDBJ whole genome shotgun (WGS) entry which is preliminary data.</text>
</comment>
<evidence type="ECO:0000256" key="7">
    <source>
        <dbReference type="SAM" id="MobiDB-lite"/>
    </source>
</evidence>
<dbReference type="RefSeq" id="XP_067714085.1">
    <property type="nucleotide sequence ID" value="XM_067857984.1"/>
</dbReference>
<dbReference type="PRINTS" id="PR01270">
    <property type="entry name" value="HDASUPER"/>
</dbReference>
<feature type="region of interest" description="Disordered" evidence="7">
    <location>
        <begin position="1402"/>
        <end position="1430"/>
    </location>
</feature>
<dbReference type="EMBL" id="BPLF01000001">
    <property type="protein sequence ID" value="GIX62014.1"/>
    <property type="molecule type" value="Genomic_DNA"/>
</dbReference>
<dbReference type="InterPro" id="IPR038286">
    <property type="entry name" value="IPK_sf"/>
</dbReference>
<dbReference type="InterPro" id="IPR023801">
    <property type="entry name" value="His_deacetylse_dom"/>
</dbReference>
<proteinExistence type="inferred from homology"/>
<evidence type="ECO:0000259" key="9">
    <source>
        <dbReference type="Pfam" id="PF06978"/>
    </source>
</evidence>
<keyword evidence="5" id="KW-0418">Kinase</keyword>
<evidence type="ECO:0000313" key="11">
    <source>
        <dbReference type="EMBL" id="GIX62014.1"/>
    </source>
</evidence>
<dbReference type="InterPro" id="IPR009723">
    <property type="entry name" value="Pop1_N"/>
</dbReference>
<dbReference type="InterPro" id="IPR023696">
    <property type="entry name" value="Ureohydrolase_dom_sf"/>
</dbReference>
<feature type="region of interest" description="Disordered" evidence="7">
    <location>
        <begin position="460"/>
        <end position="508"/>
    </location>
</feature>
<evidence type="ECO:0000313" key="12">
    <source>
        <dbReference type="Proteomes" id="UP001497744"/>
    </source>
</evidence>
<keyword evidence="4" id="KW-0819">tRNA processing</keyword>
<keyword evidence="3" id="KW-0808">Transferase</keyword>
<feature type="region of interest" description="Disordered" evidence="7">
    <location>
        <begin position="1044"/>
        <end position="1136"/>
    </location>
</feature>
<dbReference type="Pfam" id="PF06978">
    <property type="entry name" value="POP1_N"/>
    <property type="match status" value="1"/>
</dbReference>
<comment type="similarity">
    <text evidence="2">Belongs to the inositol phosphokinase (IPK) family.</text>
</comment>
<dbReference type="GO" id="GO:0000172">
    <property type="term" value="C:ribonuclease MRP complex"/>
    <property type="evidence" value="ECO:0007669"/>
    <property type="project" value="InterPro"/>
</dbReference>
<dbReference type="InterPro" id="IPR037138">
    <property type="entry name" value="His_deacetylse_dom_sf"/>
</dbReference>
<evidence type="ECO:0000256" key="4">
    <source>
        <dbReference type="ARBA" id="ARBA00022694"/>
    </source>
</evidence>
<dbReference type="InterPro" id="IPR000286">
    <property type="entry name" value="HDACs"/>
</dbReference>
<feature type="region of interest" description="Disordered" evidence="7">
    <location>
        <begin position="769"/>
        <end position="788"/>
    </location>
</feature>
<feature type="compositionally biased region" description="Basic and acidic residues" evidence="7">
    <location>
        <begin position="1065"/>
        <end position="1075"/>
    </location>
</feature>
<feature type="compositionally biased region" description="Polar residues" evidence="7">
    <location>
        <begin position="479"/>
        <end position="502"/>
    </location>
</feature>
<organism evidence="11 12">
    <name type="scientific">Babesia caballi</name>
    <dbReference type="NCBI Taxonomy" id="5871"/>
    <lineage>
        <taxon>Eukaryota</taxon>
        <taxon>Sar</taxon>
        <taxon>Alveolata</taxon>
        <taxon>Apicomplexa</taxon>
        <taxon>Aconoidasida</taxon>
        <taxon>Piroplasmida</taxon>
        <taxon>Babesiidae</taxon>
        <taxon>Babesia</taxon>
    </lineage>
</organism>
<dbReference type="InterPro" id="IPR012590">
    <property type="entry name" value="POPLD_dom"/>
</dbReference>
<accession>A0AAV4LQD4</accession>
<dbReference type="Pfam" id="PF03770">
    <property type="entry name" value="IPK"/>
    <property type="match status" value="1"/>
</dbReference>
<dbReference type="SUPFAM" id="SSF52768">
    <property type="entry name" value="Arginase/deacetylase"/>
    <property type="match status" value="1"/>
</dbReference>
<dbReference type="Pfam" id="PF00850">
    <property type="entry name" value="Hist_deacetyl"/>
    <property type="match status" value="2"/>
</dbReference>
<dbReference type="CDD" id="cd09992">
    <property type="entry name" value="HDAC_classII"/>
    <property type="match status" value="1"/>
</dbReference>
<dbReference type="Gene3D" id="3.40.800.20">
    <property type="entry name" value="Histone deacetylase domain"/>
    <property type="match status" value="2"/>
</dbReference>
<feature type="compositionally biased region" description="Pro residues" evidence="7">
    <location>
        <begin position="1047"/>
        <end position="1056"/>
    </location>
</feature>
<feature type="compositionally biased region" description="Polar residues" evidence="7">
    <location>
        <begin position="1112"/>
        <end position="1136"/>
    </location>
</feature>
<dbReference type="GeneID" id="94193497"/>
<feature type="domain" description="POPLD" evidence="10">
    <location>
        <begin position="529"/>
        <end position="619"/>
    </location>
</feature>
<feature type="domain" description="Histone deacetylase" evidence="8">
    <location>
        <begin position="1119"/>
        <end position="1362"/>
    </location>
</feature>
<dbReference type="Pfam" id="PF08170">
    <property type="entry name" value="POPLD"/>
    <property type="match status" value="1"/>
</dbReference>
<dbReference type="GO" id="GO:0016301">
    <property type="term" value="F:kinase activity"/>
    <property type="evidence" value="ECO:0007669"/>
    <property type="project" value="UniProtKB-KW"/>
</dbReference>
<evidence type="ECO:0000256" key="5">
    <source>
        <dbReference type="ARBA" id="ARBA00022777"/>
    </source>
</evidence>
<evidence type="ECO:0000259" key="8">
    <source>
        <dbReference type="Pfam" id="PF00850"/>
    </source>
</evidence>
<comment type="subcellular location">
    <subcellularLocation>
        <location evidence="1">Nucleus</location>
    </subcellularLocation>
</comment>
<dbReference type="Proteomes" id="UP001497744">
    <property type="component" value="Unassembled WGS sequence"/>
</dbReference>